<proteinExistence type="predicted"/>
<organism evidence="2">
    <name type="scientific">Cacopsylla melanoneura</name>
    <dbReference type="NCBI Taxonomy" id="428564"/>
    <lineage>
        <taxon>Eukaryota</taxon>
        <taxon>Metazoa</taxon>
        <taxon>Ecdysozoa</taxon>
        <taxon>Arthropoda</taxon>
        <taxon>Hexapoda</taxon>
        <taxon>Insecta</taxon>
        <taxon>Pterygota</taxon>
        <taxon>Neoptera</taxon>
        <taxon>Paraneoptera</taxon>
        <taxon>Hemiptera</taxon>
        <taxon>Sternorrhyncha</taxon>
        <taxon>Psylloidea</taxon>
        <taxon>Psyllidae</taxon>
        <taxon>Psyllinae</taxon>
        <taxon>Cacopsylla</taxon>
    </lineage>
</organism>
<evidence type="ECO:0000256" key="1">
    <source>
        <dbReference type="SAM" id="Phobius"/>
    </source>
</evidence>
<keyword evidence="1" id="KW-0812">Transmembrane</keyword>
<reference evidence="2" key="1">
    <citation type="submission" date="2021-05" db="EMBL/GenBank/DDBJ databases">
        <authorList>
            <person name="Alioto T."/>
            <person name="Alioto T."/>
            <person name="Gomez Garrido J."/>
        </authorList>
    </citation>
    <scope>NUCLEOTIDE SEQUENCE</scope>
</reference>
<keyword evidence="1" id="KW-1133">Transmembrane helix</keyword>
<feature type="transmembrane region" description="Helical" evidence="1">
    <location>
        <begin position="44"/>
        <end position="66"/>
    </location>
</feature>
<keyword evidence="1" id="KW-0472">Membrane</keyword>
<dbReference type="AlphaFoldDB" id="A0A8D8YHI5"/>
<evidence type="ECO:0000313" key="2">
    <source>
        <dbReference type="EMBL" id="CAG6728634.1"/>
    </source>
</evidence>
<protein>
    <submittedName>
        <fullName evidence="2">Uncharacterized protein</fullName>
    </submittedName>
</protein>
<name>A0A8D8YHI5_9HEMI</name>
<dbReference type="EMBL" id="HBUF01376731">
    <property type="protein sequence ID" value="CAG6728634.1"/>
    <property type="molecule type" value="Transcribed_RNA"/>
</dbReference>
<accession>A0A8D8YHI5</accession>
<sequence>MNIFKNNTLDNNICYINNNEVTHIILFNNIFTTGVTLTLGVHHLTLVVMSCFSIVWCSGFTLGEILKRHNYLLGMKKFQTVVNNFLLSLSYNKESIVFSLSVH</sequence>